<comment type="caution">
    <text evidence="1">The sequence shown here is derived from an EMBL/GenBank/DDBJ whole genome shotgun (WGS) entry which is preliminary data.</text>
</comment>
<proteinExistence type="predicted"/>
<dbReference type="EMBL" id="JAPDIA010000002">
    <property type="protein sequence ID" value="MDG0808868.1"/>
    <property type="molecule type" value="Genomic_DNA"/>
</dbReference>
<organism evidence="1 2">
    <name type="scientific">Cohnella rhizosphaerae</name>
    <dbReference type="NCBI Taxonomy" id="1457232"/>
    <lineage>
        <taxon>Bacteria</taxon>
        <taxon>Bacillati</taxon>
        <taxon>Bacillota</taxon>
        <taxon>Bacilli</taxon>
        <taxon>Bacillales</taxon>
        <taxon>Paenibacillaceae</taxon>
        <taxon>Cohnella</taxon>
    </lineage>
</organism>
<name>A0A9X4KQV4_9BACL</name>
<sequence>MTIHENESGWIVRAADRQLEIDTNTLVLTLTDTAAGRSWKTVRGEDHILLRTEEGERLVRLADAAVKTFEIRRSGYYEGVYATLSGFPRGGRRERRRAAAFVRSAVRAAVHANGRACVRAAPAGTRCGRHRAYRLARAVRVRGEKRRGAIRPCR</sequence>
<dbReference type="RefSeq" id="WP_277529741.1">
    <property type="nucleotide sequence ID" value="NZ_JAPDIA010000002.1"/>
</dbReference>
<accession>A0A9X4KQV4</accession>
<dbReference type="Proteomes" id="UP001153404">
    <property type="component" value="Unassembled WGS sequence"/>
</dbReference>
<reference evidence="1" key="1">
    <citation type="submission" date="2022-10" db="EMBL/GenBank/DDBJ databases">
        <title>Comparative genomic analysis of Cohnella hashimotonis sp. nov., isolated from the International Space Station.</title>
        <authorList>
            <person name="Simpson A."/>
            <person name="Venkateswaran K."/>
        </authorList>
    </citation>
    <scope>NUCLEOTIDE SEQUENCE</scope>
    <source>
        <strain evidence="1">DSM 28161</strain>
    </source>
</reference>
<evidence type="ECO:0000313" key="1">
    <source>
        <dbReference type="EMBL" id="MDG0808868.1"/>
    </source>
</evidence>
<keyword evidence="2" id="KW-1185">Reference proteome</keyword>
<gene>
    <name evidence="1" type="ORF">OMP40_05285</name>
</gene>
<protein>
    <submittedName>
        <fullName evidence="1">Uncharacterized protein</fullName>
    </submittedName>
</protein>
<dbReference type="AlphaFoldDB" id="A0A9X4KQV4"/>
<evidence type="ECO:0000313" key="2">
    <source>
        <dbReference type="Proteomes" id="UP001153404"/>
    </source>
</evidence>